<dbReference type="EMBL" id="RXHI01000002">
    <property type="protein sequence ID" value="RUA23159.1"/>
    <property type="molecule type" value="Genomic_DNA"/>
</dbReference>
<protein>
    <submittedName>
        <fullName evidence="1">Uncharacterized protein</fullName>
    </submittedName>
</protein>
<organism evidence="1">
    <name type="scientific">Billgrantia gudaonensis</name>
    <dbReference type="NCBI Taxonomy" id="376427"/>
    <lineage>
        <taxon>Bacteria</taxon>
        <taxon>Pseudomonadati</taxon>
        <taxon>Pseudomonadota</taxon>
        <taxon>Gammaproteobacteria</taxon>
        <taxon>Oceanospirillales</taxon>
        <taxon>Halomonadaceae</taxon>
        <taxon>Billgrantia</taxon>
    </lineage>
</organism>
<sequence>MLGNGRVKVDGEVVARDHMLECGKSYVTGRRTLRARHPDVARGFVVITQCPLRAALCCLSGGFESSTPLLRSARVGM</sequence>
<evidence type="ECO:0000313" key="1">
    <source>
        <dbReference type="EMBL" id="RUA23159.1"/>
    </source>
</evidence>
<comment type="caution">
    <text evidence="1">The sequence shown here is derived from an EMBL/GenBank/DDBJ whole genome shotgun (WGS) entry which is preliminary data.</text>
</comment>
<gene>
    <name evidence="1" type="ORF">DSL92_00725</name>
</gene>
<proteinExistence type="predicted"/>
<accession>A0A432JKM9</accession>
<name>A0A432JKM9_9GAMM</name>
<dbReference type="AlphaFoldDB" id="A0A432JKM9"/>
<reference evidence="1" key="1">
    <citation type="submission" date="2018-12" db="EMBL/GenBank/DDBJ databases">
        <authorList>
            <person name="Jadhav K."/>
            <person name="Kushwaha B."/>
            <person name="Jadhav I."/>
        </authorList>
    </citation>
    <scope>NUCLEOTIDE SEQUENCE [LARGE SCALE GENOMIC DNA]</scope>
    <source>
        <strain evidence="1">SBS 10</strain>
    </source>
</reference>